<evidence type="ECO:0000313" key="5">
    <source>
        <dbReference type="Proteomes" id="UP000305165"/>
    </source>
</evidence>
<feature type="domain" description="N-acetyltransferase" evidence="3">
    <location>
        <begin position="1"/>
        <end position="158"/>
    </location>
</feature>
<dbReference type="SUPFAM" id="SSF55729">
    <property type="entry name" value="Acyl-CoA N-acyltransferases (Nat)"/>
    <property type="match status" value="1"/>
</dbReference>
<accession>A0A4T2GLY2</accession>
<gene>
    <name evidence="4" type="ORF">FAJ39_08540</name>
</gene>
<dbReference type="InterPro" id="IPR016181">
    <property type="entry name" value="Acyl_CoA_acyltransferase"/>
</dbReference>
<protein>
    <submittedName>
        <fullName evidence="4">GNAT family N-acetyltransferase</fullName>
    </submittedName>
</protein>
<dbReference type="AlphaFoldDB" id="A0A4T2GLY2"/>
<dbReference type="EMBL" id="SSXO01000005">
    <property type="protein sequence ID" value="TIH98920.1"/>
    <property type="molecule type" value="Genomic_DNA"/>
</dbReference>
<dbReference type="GO" id="GO:0008080">
    <property type="term" value="F:N-acetyltransferase activity"/>
    <property type="evidence" value="ECO:0007669"/>
    <property type="project" value="UniProtKB-ARBA"/>
</dbReference>
<dbReference type="Gene3D" id="3.40.630.30">
    <property type="match status" value="1"/>
</dbReference>
<dbReference type="PANTHER" id="PTHR10908">
    <property type="entry name" value="SEROTONIN N-ACETYLTRANSFERASE"/>
    <property type="match status" value="1"/>
</dbReference>
<sequence>MQLRFVTKGDEAALLALEEASFVAEERISPAVLASFASHSSTSLVVEDQGQVCAFLLTRPIVGWDLTDQVYFQEVKVDETGSCLAVASLAVAQAYKGQGLGSLLLASLKDLVVNQGWEGISLTCHEELLSFYCMNGFEDLGIGLSQFGGSTWYQMRWKA</sequence>
<keyword evidence="1 4" id="KW-0808">Transferase</keyword>
<dbReference type="PANTHER" id="PTHR10908:SF0">
    <property type="entry name" value="SEROTONIN N-ACETYLTRANSFERASE"/>
    <property type="match status" value="1"/>
</dbReference>
<dbReference type="Pfam" id="PF00583">
    <property type="entry name" value="Acetyltransf_1"/>
    <property type="match status" value="1"/>
</dbReference>
<evidence type="ECO:0000313" key="4">
    <source>
        <dbReference type="EMBL" id="TIH98920.1"/>
    </source>
</evidence>
<evidence type="ECO:0000259" key="3">
    <source>
        <dbReference type="PROSITE" id="PS51186"/>
    </source>
</evidence>
<keyword evidence="2" id="KW-0012">Acyltransferase</keyword>
<evidence type="ECO:0000256" key="2">
    <source>
        <dbReference type="ARBA" id="ARBA00023315"/>
    </source>
</evidence>
<name>A0A4T2GLY2_STRSU</name>
<comment type="caution">
    <text evidence="4">The sequence shown here is derived from an EMBL/GenBank/DDBJ whole genome shotgun (WGS) entry which is preliminary data.</text>
</comment>
<dbReference type="OrthoDB" id="9800962at2"/>
<reference evidence="4 5" key="1">
    <citation type="submission" date="2019-04" db="EMBL/GenBank/DDBJ databases">
        <title>Genome analysis of Streptococcus suis strain WUSS424.</title>
        <authorList>
            <person name="Chen H."/>
            <person name="Gao X."/>
            <person name="Wu Z."/>
        </authorList>
    </citation>
    <scope>NUCLEOTIDE SEQUENCE [LARGE SCALE GENOMIC DNA]</scope>
    <source>
        <strain evidence="4 5">WUSS424</strain>
    </source>
</reference>
<evidence type="ECO:0000256" key="1">
    <source>
        <dbReference type="ARBA" id="ARBA00022679"/>
    </source>
</evidence>
<dbReference type="InterPro" id="IPR000182">
    <property type="entry name" value="GNAT_dom"/>
</dbReference>
<proteinExistence type="predicted"/>
<dbReference type="InterPro" id="IPR051635">
    <property type="entry name" value="SNAT-like"/>
</dbReference>
<dbReference type="Proteomes" id="UP000305165">
    <property type="component" value="Unassembled WGS sequence"/>
</dbReference>
<dbReference type="PROSITE" id="PS51186">
    <property type="entry name" value="GNAT"/>
    <property type="match status" value="1"/>
</dbReference>
<organism evidence="4 5">
    <name type="scientific">Streptococcus suis</name>
    <dbReference type="NCBI Taxonomy" id="1307"/>
    <lineage>
        <taxon>Bacteria</taxon>
        <taxon>Bacillati</taxon>
        <taxon>Bacillota</taxon>
        <taxon>Bacilli</taxon>
        <taxon>Lactobacillales</taxon>
        <taxon>Streptococcaceae</taxon>
        <taxon>Streptococcus</taxon>
    </lineage>
</organism>